<evidence type="ECO:0000256" key="8">
    <source>
        <dbReference type="ARBA" id="ARBA00023136"/>
    </source>
</evidence>
<comment type="function">
    <text evidence="9">Part of the twin-arginine translocation (Tat) system that transports large folded proteins containing a characteristic twin-arginine motif in their signal peptide across membranes. Together with TatC, TatB is part of a receptor directly interacting with Tat signal peptides. TatB may form an oligomeric binding site that transiently accommodates folded Tat precursor proteins before their translocation.</text>
</comment>
<dbReference type="OrthoDB" id="9816005at2"/>
<comment type="subcellular location">
    <subcellularLocation>
        <location evidence="9">Cell membrane</location>
        <topology evidence="9">Single-pass membrane protein</topology>
    </subcellularLocation>
    <subcellularLocation>
        <location evidence="1">Membrane</location>
        <topology evidence="1">Single-pass membrane protein</topology>
    </subcellularLocation>
</comment>
<evidence type="ECO:0000256" key="2">
    <source>
        <dbReference type="ARBA" id="ARBA00022448"/>
    </source>
</evidence>
<dbReference type="PANTHER" id="PTHR33162">
    <property type="entry name" value="SEC-INDEPENDENT PROTEIN TRANSLOCASE PROTEIN TATA, CHLOROPLASTIC"/>
    <property type="match status" value="1"/>
</dbReference>
<dbReference type="EMBL" id="MOBJ01000003">
    <property type="protein sequence ID" value="RON10787.1"/>
    <property type="molecule type" value="Genomic_DNA"/>
</dbReference>
<feature type="compositionally biased region" description="Low complexity" evidence="10">
    <location>
        <begin position="127"/>
        <end position="138"/>
    </location>
</feature>
<keyword evidence="8 9" id="KW-0472">Membrane</keyword>
<dbReference type="NCBIfam" id="TIGR01410">
    <property type="entry name" value="tatB"/>
    <property type="match status" value="1"/>
</dbReference>
<comment type="caution">
    <text evidence="11">The sequence shown here is derived from an EMBL/GenBank/DDBJ whole genome shotgun (WGS) entry which is preliminary data.</text>
</comment>
<sequence>MFGISFSELLLVGLVALLVLGPERLPGAARTAGLWIGRLKRSFNAIKTEVEREIGADEIRRQLHNEHILSLEQEARKILSPTQQQPTPVEAVAEQTIPAPAPVAETAPVVTPVEPPPAVVVAPPAAPVTPAAATTAPAPHDPTLPPRAP</sequence>
<dbReference type="PRINTS" id="PR01506">
    <property type="entry name" value="TATBPROTEIN"/>
</dbReference>
<evidence type="ECO:0000256" key="5">
    <source>
        <dbReference type="ARBA" id="ARBA00022927"/>
    </source>
</evidence>
<keyword evidence="5 9" id="KW-0653">Protein transport</keyword>
<evidence type="ECO:0000256" key="6">
    <source>
        <dbReference type="ARBA" id="ARBA00022989"/>
    </source>
</evidence>
<dbReference type="InterPro" id="IPR018448">
    <property type="entry name" value="TatB"/>
</dbReference>
<evidence type="ECO:0000256" key="10">
    <source>
        <dbReference type="SAM" id="MobiDB-lite"/>
    </source>
</evidence>
<dbReference type="HAMAP" id="MF_00237">
    <property type="entry name" value="TatB"/>
    <property type="match status" value="1"/>
</dbReference>
<accession>A0A423HCJ4</accession>
<feature type="region of interest" description="Disordered" evidence="10">
    <location>
        <begin position="127"/>
        <end position="149"/>
    </location>
</feature>
<dbReference type="RefSeq" id="WP_123423962.1">
    <property type="nucleotide sequence ID" value="NZ_MOBJ01000003.1"/>
</dbReference>
<dbReference type="InterPro" id="IPR003369">
    <property type="entry name" value="TatA/B/E"/>
</dbReference>
<feature type="compositionally biased region" description="Pro residues" evidence="10">
    <location>
        <begin position="139"/>
        <end position="149"/>
    </location>
</feature>
<reference evidence="11 12" key="1">
    <citation type="submission" date="2016-10" db="EMBL/GenBank/DDBJ databases">
        <title>Comparative genome analysis of multiple Pseudomonas spp. focuses on biocontrol and plant growth promoting traits.</title>
        <authorList>
            <person name="Tao X.-Y."/>
            <person name="Taylor C.G."/>
        </authorList>
    </citation>
    <scope>NUCLEOTIDE SEQUENCE [LARGE SCALE GENOMIC DNA]</scope>
    <source>
        <strain evidence="11 12">48H11</strain>
    </source>
</reference>
<gene>
    <name evidence="9 11" type="primary">tatB</name>
    <name evidence="11" type="ORF">BK659_04540</name>
</gene>
<dbReference type="GO" id="GO:0043953">
    <property type="term" value="P:protein transport by the Tat complex"/>
    <property type="evidence" value="ECO:0007669"/>
    <property type="project" value="UniProtKB-UniRule"/>
</dbReference>
<keyword evidence="6 9" id="KW-1133">Transmembrane helix</keyword>
<keyword evidence="2 9" id="KW-0813">Transport</keyword>
<evidence type="ECO:0000256" key="7">
    <source>
        <dbReference type="ARBA" id="ARBA00023010"/>
    </source>
</evidence>
<evidence type="ECO:0000313" key="11">
    <source>
        <dbReference type="EMBL" id="RON10787.1"/>
    </source>
</evidence>
<comment type="similarity">
    <text evidence="9">Belongs to the TatB family.</text>
</comment>
<keyword evidence="3 9" id="KW-1003">Cell membrane</keyword>
<evidence type="ECO:0000256" key="1">
    <source>
        <dbReference type="ARBA" id="ARBA00004167"/>
    </source>
</evidence>
<organism evidence="11 12">
    <name type="scientific">Pseudomonas brassicacearum</name>
    <dbReference type="NCBI Taxonomy" id="930166"/>
    <lineage>
        <taxon>Bacteria</taxon>
        <taxon>Pseudomonadati</taxon>
        <taxon>Pseudomonadota</taxon>
        <taxon>Gammaproteobacteria</taxon>
        <taxon>Pseudomonadales</taxon>
        <taxon>Pseudomonadaceae</taxon>
        <taxon>Pseudomonas</taxon>
    </lineage>
</organism>
<evidence type="ECO:0000313" key="12">
    <source>
        <dbReference type="Proteomes" id="UP000286071"/>
    </source>
</evidence>
<dbReference type="GO" id="GO:0033281">
    <property type="term" value="C:TAT protein transport complex"/>
    <property type="evidence" value="ECO:0007669"/>
    <property type="project" value="UniProtKB-UniRule"/>
</dbReference>
<dbReference type="AlphaFoldDB" id="A0A423HCJ4"/>
<dbReference type="Gene3D" id="1.20.5.3310">
    <property type="match status" value="1"/>
</dbReference>
<comment type="subunit">
    <text evidence="9">The Tat system comprises two distinct complexes: a TatABC complex, containing multiple copies of TatA, TatB and TatC subunits, and a separate TatA complex, containing only TatA subunits. Substrates initially bind to the TatABC complex, which probably triggers association of the separate TatA complex to form the active translocon.</text>
</comment>
<keyword evidence="7 9" id="KW-0811">Translocation</keyword>
<dbReference type="GO" id="GO:0008320">
    <property type="term" value="F:protein transmembrane transporter activity"/>
    <property type="evidence" value="ECO:0007669"/>
    <property type="project" value="UniProtKB-UniRule"/>
</dbReference>
<dbReference type="PANTHER" id="PTHR33162:SF1">
    <property type="entry name" value="SEC-INDEPENDENT PROTEIN TRANSLOCASE PROTEIN TATA, CHLOROPLASTIC"/>
    <property type="match status" value="1"/>
</dbReference>
<name>A0A423HCJ4_9PSED</name>
<keyword evidence="4 9" id="KW-0812">Transmembrane</keyword>
<evidence type="ECO:0000256" key="3">
    <source>
        <dbReference type="ARBA" id="ARBA00022475"/>
    </source>
</evidence>
<dbReference type="Proteomes" id="UP000286071">
    <property type="component" value="Unassembled WGS sequence"/>
</dbReference>
<evidence type="ECO:0000256" key="9">
    <source>
        <dbReference type="HAMAP-Rule" id="MF_00237"/>
    </source>
</evidence>
<evidence type="ECO:0000256" key="4">
    <source>
        <dbReference type="ARBA" id="ARBA00022692"/>
    </source>
</evidence>
<proteinExistence type="inferred from homology"/>
<protein>
    <recommendedName>
        <fullName evidence="9">Sec-independent protein translocase protein TatB</fullName>
    </recommendedName>
</protein>
<dbReference type="Pfam" id="PF02416">
    <property type="entry name" value="TatA_B_E"/>
    <property type="match status" value="1"/>
</dbReference>